<evidence type="ECO:0000313" key="3">
    <source>
        <dbReference type="Proteomes" id="UP000996601"/>
    </source>
</evidence>
<keyword evidence="3" id="KW-1185">Reference proteome</keyword>
<evidence type="ECO:0000313" key="2">
    <source>
        <dbReference type="EMBL" id="MCQ4629101.1"/>
    </source>
</evidence>
<feature type="chain" id="PRO_5046939699" evidence="1">
    <location>
        <begin position="20"/>
        <end position="377"/>
    </location>
</feature>
<sequence length="377" mass="41124">MSRLAIGLFVAMVSMAARALAQEVSDCEKHALAPERCAAWRSAAQAEALALTLRQLDAHVADLAATGKIAQEKAETQRSQLAASQAAWETFSERQCALAGANPAGPEACRQAMVEARLDELLNPDVAEAGLADKSWSERRVQQSAFQRDAWVMLRLGVPPMRTVADRVALATGPRKVQDWSFRKDVSDFQAKIRQVSGFGPLTSGFIAAEWDMLRYDPETGTRLHQSPETIEGSPADNNWDKNEAEAFAARLPACLKNLADPQCNVQYSTELGCRYDADMAAFCQEKLDGLRGVFQSFSATNPEHRDRFYQAVACLTPAPFDDGFSQSFLTGMHQQTSNPSGGENKLCSELGLTADGDGWSARNVPVFGTAMDLEIR</sequence>
<evidence type="ECO:0000256" key="1">
    <source>
        <dbReference type="SAM" id="SignalP"/>
    </source>
</evidence>
<keyword evidence="1" id="KW-0732">Signal</keyword>
<comment type="caution">
    <text evidence="2">The sequence shown here is derived from an EMBL/GenBank/DDBJ whole genome shotgun (WGS) entry which is preliminary data.</text>
</comment>
<organism evidence="2 3">
    <name type="scientific">Shinella lacus</name>
    <dbReference type="NCBI Taxonomy" id="2654216"/>
    <lineage>
        <taxon>Bacteria</taxon>
        <taxon>Pseudomonadati</taxon>
        <taxon>Pseudomonadota</taxon>
        <taxon>Alphaproteobacteria</taxon>
        <taxon>Hyphomicrobiales</taxon>
        <taxon>Rhizobiaceae</taxon>
        <taxon>Shinella</taxon>
    </lineage>
</organism>
<dbReference type="RefSeq" id="WP_256115203.1">
    <property type="nucleotide sequence ID" value="NZ_WHSB02000001.1"/>
</dbReference>
<accession>A0ABT1R1T2</accession>
<dbReference type="Proteomes" id="UP000996601">
    <property type="component" value="Unassembled WGS sequence"/>
</dbReference>
<proteinExistence type="predicted"/>
<feature type="signal peptide" evidence="1">
    <location>
        <begin position="1"/>
        <end position="19"/>
    </location>
</feature>
<dbReference type="EMBL" id="WHSB02000001">
    <property type="protein sequence ID" value="MCQ4629101.1"/>
    <property type="molecule type" value="Genomic_DNA"/>
</dbReference>
<gene>
    <name evidence="2" type="ORF">GB927_003575</name>
</gene>
<name>A0ABT1R1T2_9HYPH</name>
<reference evidence="2" key="1">
    <citation type="submission" date="2021-07" db="EMBL/GenBank/DDBJ databases">
        <title>Shinella sp. nov., a novel member of the genus Shinella from water.</title>
        <authorList>
            <person name="Deng Y."/>
        </authorList>
    </citation>
    <scope>NUCLEOTIDE SEQUENCE</scope>
    <source>
        <strain evidence="2">CPCC 100929</strain>
    </source>
</reference>
<protein>
    <submittedName>
        <fullName evidence="2">DUF1311 domain-containing protein</fullName>
    </submittedName>
</protein>